<evidence type="ECO:0000256" key="4">
    <source>
        <dbReference type="ARBA" id="ARBA00023136"/>
    </source>
</evidence>
<dbReference type="GO" id="GO:0006465">
    <property type="term" value="P:signal peptide processing"/>
    <property type="evidence" value="ECO:0007669"/>
    <property type="project" value="InterPro"/>
</dbReference>
<dbReference type="Proteomes" id="UP000199114">
    <property type="component" value="Unassembled WGS sequence"/>
</dbReference>
<dbReference type="RefSeq" id="WP_090619791.1">
    <property type="nucleotide sequence ID" value="NZ_FOFD01000004.1"/>
</dbReference>
<organism evidence="7 8">
    <name type="scientific">Natrinema salaciae</name>
    <dbReference type="NCBI Taxonomy" id="1186196"/>
    <lineage>
        <taxon>Archaea</taxon>
        <taxon>Methanobacteriati</taxon>
        <taxon>Methanobacteriota</taxon>
        <taxon>Stenosarchaea group</taxon>
        <taxon>Halobacteria</taxon>
        <taxon>Halobacteriales</taxon>
        <taxon>Natrialbaceae</taxon>
        <taxon>Natrinema</taxon>
    </lineage>
</organism>
<reference evidence="8" key="1">
    <citation type="submission" date="2016-10" db="EMBL/GenBank/DDBJ databases">
        <authorList>
            <person name="Varghese N."/>
            <person name="Submissions S."/>
        </authorList>
    </citation>
    <scope>NUCLEOTIDE SEQUENCE [LARGE SCALE GENOMIC DNA]</scope>
    <source>
        <strain evidence="8">DSM 25055</strain>
    </source>
</reference>
<dbReference type="OrthoDB" id="4822at2157"/>
<name>A0A1H9MYG1_9EURY</name>
<evidence type="ECO:0000256" key="5">
    <source>
        <dbReference type="SAM" id="MobiDB-lite"/>
    </source>
</evidence>
<proteinExistence type="predicted"/>
<evidence type="ECO:0000313" key="7">
    <source>
        <dbReference type="EMBL" id="SER28750.1"/>
    </source>
</evidence>
<evidence type="ECO:0000256" key="1">
    <source>
        <dbReference type="ARBA" id="ARBA00004370"/>
    </source>
</evidence>
<evidence type="ECO:0000256" key="3">
    <source>
        <dbReference type="ARBA" id="ARBA00022989"/>
    </source>
</evidence>
<dbReference type="STRING" id="1186196.SAMN04489841_3555"/>
<dbReference type="InterPro" id="IPR001733">
    <property type="entry name" value="Peptidase_S26B"/>
</dbReference>
<dbReference type="PANTHER" id="PTHR10806:SF6">
    <property type="entry name" value="SIGNAL PEPTIDASE COMPLEX CATALYTIC SUBUNIT SEC11"/>
    <property type="match status" value="1"/>
</dbReference>
<dbReference type="SUPFAM" id="SSF51306">
    <property type="entry name" value="LexA/Signal peptidase"/>
    <property type="match status" value="1"/>
</dbReference>
<keyword evidence="3 6" id="KW-1133">Transmembrane helix</keyword>
<gene>
    <name evidence="7" type="ORF">SAMN04489841_3555</name>
</gene>
<feature type="transmembrane region" description="Helical" evidence="6">
    <location>
        <begin position="66"/>
        <end position="87"/>
    </location>
</feature>
<keyword evidence="4 6" id="KW-0472">Membrane</keyword>
<dbReference type="CDD" id="cd06530">
    <property type="entry name" value="S26_SPase_I"/>
    <property type="match status" value="1"/>
</dbReference>
<keyword evidence="2 6" id="KW-0812">Transmembrane</keyword>
<dbReference type="InterPro" id="IPR019533">
    <property type="entry name" value="Peptidase_S26"/>
</dbReference>
<evidence type="ECO:0000313" key="8">
    <source>
        <dbReference type="Proteomes" id="UP000199114"/>
    </source>
</evidence>
<evidence type="ECO:0000256" key="6">
    <source>
        <dbReference type="SAM" id="Phobius"/>
    </source>
</evidence>
<dbReference type="InterPro" id="IPR036286">
    <property type="entry name" value="LexA/Signal_pep-like_sf"/>
</dbReference>
<dbReference type="GO" id="GO:0016020">
    <property type="term" value="C:membrane"/>
    <property type="evidence" value="ECO:0007669"/>
    <property type="project" value="UniProtKB-SubCell"/>
</dbReference>
<comment type="subcellular location">
    <subcellularLocation>
        <location evidence="1">Membrane</location>
    </subcellularLocation>
</comment>
<sequence length="259" mass="27366">MTDASADGSGRTEESLDDSSRTAAAVRADAGDGSDDEGHGSGDDSDGLIHHVLNGDDETAIYVRDIASVVAVVAVVGLVLFGISGVWPPLVAVESGSMEPNIHKGDMVVLVQEDRFVGDDPVAETGLVTAERGRENGHETFGRGGDVIVYAPNGNPAETPVIHRVHFWVEESENWVETSADPEYTGGRSCAEIRSCPAPHDGFITKGDGNSGYDQLDGEPKTTVVRPEWIMGKATFRIPWLGNIRLLVESLLSVGAVGS</sequence>
<evidence type="ECO:0000256" key="2">
    <source>
        <dbReference type="ARBA" id="ARBA00022692"/>
    </source>
</evidence>
<feature type="compositionally biased region" description="Basic and acidic residues" evidence="5">
    <location>
        <begin position="10"/>
        <end position="20"/>
    </location>
</feature>
<keyword evidence="8" id="KW-1185">Reference proteome</keyword>
<accession>A0A1H9MYG1</accession>
<protein>
    <submittedName>
        <fullName evidence="7">Signal peptidase, endoplasmic reticulum-type</fullName>
    </submittedName>
</protein>
<dbReference type="AlphaFoldDB" id="A0A1H9MYG1"/>
<dbReference type="EMBL" id="FOFD01000004">
    <property type="protein sequence ID" value="SER28750.1"/>
    <property type="molecule type" value="Genomic_DNA"/>
</dbReference>
<feature type="region of interest" description="Disordered" evidence="5">
    <location>
        <begin position="1"/>
        <end position="49"/>
    </location>
</feature>
<dbReference type="GO" id="GO:0004252">
    <property type="term" value="F:serine-type endopeptidase activity"/>
    <property type="evidence" value="ECO:0007669"/>
    <property type="project" value="InterPro"/>
</dbReference>
<dbReference type="PANTHER" id="PTHR10806">
    <property type="entry name" value="SIGNAL PEPTIDASE COMPLEX CATALYTIC SUBUNIT SEC11"/>
    <property type="match status" value="1"/>
</dbReference>